<sequence>MPENIITLGTYSFERAQIVKTVLEANQIDCFIQNANILQGAISAGVKVRIREEDLESALRLVENLFKPKPVAEDGDLVSKSGKARILVPTDFSDYSRKAAEIALDLAIVTGAELTLMHTYFDPVINALPFTDAYMYDVNMEELAVDLKDSGEKNLQLLKDALAEKVKSRPGATVTFKTMLSKGVAEDEIVRYARLYRPTLIVMGTRGKDKKSSDFIGSVTAEVIETARVPVLAIPEDFAYRGIEHMNNVLYATNFEESDFKALELLEVIVKPLQVNIHCIHFESSLKSRWDEVRIQGLRDYMSKRYQETKVVCNLVDTTDFSEGVEKYIKENDISMLCVTTRRRNIISRLFNPSVAKRMLFHSTTPLLVFHAR</sequence>
<proteinExistence type="inferred from homology"/>
<dbReference type="SUPFAM" id="SSF52402">
    <property type="entry name" value="Adenine nucleotide alpha hydrolases-like"/>
    <property type="match status" value="2"/>
</dbReference>
<organism evidence="4 5">
    <name type="scientific">Breznakibacter xylanolyticus</name>
    <dbReference type="NCBI Taxonomy" id="990"/>
    <lineage>
        <taxon>Bacteria</taxon>
        <taxon>Pseudomonadati</taxon>
        <taxon>Bacteroidota</taxon>
        <taxon>Bacteroidia</taxon>
        <taxon>Marinilabiliales</taxon>
        <taxon>Marinilabiliaceae</taxon>
        <taxon>Breznakibacter</taxon>
    </lineage>
</organism>
<dbReference type="InterPro" id="IPR018551">
    <property type="entry name" value="DUF2007"/>
</dbReference>
<evidence type="ECO:0000313" key="4">
    <source>
        <dbReference type="EMBL" id="PZX09641.1"/>
    </source>
</evidence>
<dbReference type="RefSeq" id="WP_111447289.1">
    <property type="nucleotide sequence ID" value="NZ_QKZK01000080.1"/>
</dbReference>
<dbReference type="Gene3D" id="3.40.50.12370">
    <property type="match status" value="1"/>
</dbReference>
<keyword evidence="5" id="KW-1185">Reference proteome</keyword>
<name>A0A2W7MQD0_9BACT</name>
<reference evidence="4 5" key="1">
    <citation type="submission" date="2018-06" db="EMBL/GenBank/DDBJ databases">
        <title>Genomic Encyclopedia of Archaeal and Bacterial Type Strains, Phase II (KMG-II): from individual species to whole genera.</title>
        <authorList>
            <person name="Goeker M."/>
        </authorList>
    </citation>
    <scope>NUCLEOTIDE SEQUENCE [LARGE SCALE GENOMIC DNA]</scope>
    <source>
        <strain evidence="4 5">DSM 6779</strain>
    </source>
</reference>
<evidence type="ECO:0000256" key="1">
    <source>
        <dbReference type="ARBA" id="ARBA00008791"/>
    </source>
</evidence>
<dbReference type="OrthoDB" id="1522603at2"/>
<dbReference type="PANTHER" id="PTHR46268">
    <property type="entry name" value="STRESS RESPONSE PROTEIN NHAX"/>
    <property type="match status" value="1"/>
</dbReference>
<dbReference type="Proteomes" id="UP000249239">
    <property type="component" value="Unassembled WGS sequence"/>
</dbReference>
<feature type="domain" description="UspA" evidence="2">
    <location>
        <begin position="85"/>
        <end position="235"/>
    </location>
</feature>
<protein>
    <submittedName>
        <fullName evidence="4">Nucleotide-binding universal stress UspA family protein</fullName>
    </submittedName>
</protein>
<dbReference type="InterPro" id="IPR006015">
    <property type="entry name" value="Universal_stress_UspA"/>
</dbReference>
<comment type="caution">
    <text evidence="4">The sequence shown here is derived from an EMBL/GenBank/DDBJ whole genome shotgun (WGS) entry which is preliminary data.</text>
</comment>
<dbReference type="AlphaFoldDB" id="A0A2W7MQD0"/>
<evidence type="ECO:0000259" key="2">
    <source>
        <dbReference type="Pfam" id="PF00582"/>
    </source>
</evidence>
<dbReference type="Pfam" id="PF00582">
    <property type="entry name" value="Usp"/>
    <property type="match status" value="2"/>
</dbReference>
<accession>A0A2W7MQD0</accession>
<dbReference type="CDD" id="cd00293">
    <property type="entry name" value="USP-like"/>
    <property type="match status" value="2"/>
</dbReference>
<evidence type="ECO:0000259" key="3">
    <source>
        <dbReference type="Pfam" id="PF09413"/>
    </source>
</evidence>
<feature type="domain" description="DUF2007" evidence="3">
    <location>
        <begin position="16"/>
        <end position="64"/>
    </location>
</feature>
<comment type="similarity">
    <text evidence="1">Belongs to the universal stress protein A family.</text>
</comment>
<evidence type="ECO:0000313" key="5">
    <source>
        <dbReference type="Proteomes" id="UP000249239"/>
    </source>
</evidence>
<feature type="domain" description="UspA" evidence="2">
    <location>
        <begin position="261"/>
        <end position="371"/>
    </location>
</feature>
<dbReference type="PANTHER" id="PTHR46268:SF6">
    <property type="entry name" value="UNIVERSAL STRESS PROTEIN UP12"/>
    <property type="match status" value="1"/>
</dbReference>
<dbReference type="InterPro" id="IPR006016">
    <property type="entry name" value="UspA"/>
</dbReference>
<dbReference type="EMBL" id="QKZK01000080">
    <property type="protein sequence ID" value="PZX09641.1"/>
    <property type="molecule type" value="Genomic_DNA"/>
</dbReference>
<gene>
    <name evidence="4" type="ORF">LX69_03541</name>
</gene>
<dbReference type="Pfam" id="PF09413">
    <property type="entry name" value="DUF2007"/>
    <property type="match status" value="1"/>
</dbReference>
<dbReference type="PRINTS" id="PR01438">
    <property type="entry name" value="UNVRSLSTRESS"/>
</dbReference>